<keyword evidence="1" id="KW-1133">Transmembrane helix</keyword>
<feature type="transmembrane region" description="Helical" evidence="1">
    <location>
        <begin position="259"/>
        <end position="284"/>
    </location>
</feature>
<feature type="transmembrane region" description="Helical" evidence="1">
    <location>
        <begin position="350"/>
        <end position="371"/>
    </location>
</feature>
<keyword evidence="1" id="KW-0812">Transmembrane</keyword>
<protein>
    <recommendedName>
        <fullName evidence="4">ABC transporter permease</fullName>
    </recommendedName>
</protein>
<comment type="caution">
    <text evidence="2">The sequence shown here is derived from an EMBL/GenBank/DDBJ whole genome shotgun (WGS) entry which is preliminary data.</text>
</comment>
<feature type="transmembrane region" description="Helical" evidence="1">
    <location>
        <begin position="296"/>
        <end position="318"/>
    </location>
</feature>
<name>A0AAW5B5M7_9BACI</name>
<keyword evidence="1" id="KW-0472">Membrane</keyword>
<evidence type="ECO:0008006" key="4">
    <source>
        <dbReference type="Google" id="ProtNLM"/>
    </source>
</evidence>
<keyword evidence="3" id="KW-1185">Reference proteome</keyword>
<feature type="transmembrane region" description="Helical" evidence="1">
    <location>
        <begin position="166"/>
        <end position="193"/>
    </location>
</feature>
<dbReference type="RefSeq" id="WP_238019859.1">
    <property type="nucleotide sequence ID" value="NZ_JAIFZM010000007.1"/>
</dbReference>
<gene>
    <name evidence="2" type="ORF">K3T81_10360</name>
</gene>
<dbReference type="EMBL" id="JAIFZM010000007">
    <property type="protein sequence ID" value="MCG3419557.1"/>
    <property type="molecule type" value="Genomic_DNA"/>
</dbReference>
<evidence type="ECO:0000313" key="3">
    <source>
        <dbReference type="Proteomes" id="UP001199631"/>
    </source>
</evidence>
<evidence type="ECO:0000256" key="1">
    <source>
        <dbReference type="SAM" id="Phobius"/>
    </source>
</evidence>
<proteinExistence type="predicted"/>
<organism evidence="2 3">
    <name type="scientific">Oceanobacillus jordanicus</name>
    <dbReference type="NCBI Taxonomy" id="2867266"/>
    <lineage>
        <taxon>Bacteria</taxon>
        <taxon>Bacillati</taxon>
        <taxon>Bacillota</taxon>
        <taxon>Bacilli</taxon>
        <taxon>Bacillales</taxon>
        <taxon>Bacillaceae</taxon>
        <taxon>Oceanobacillus</taxon>
    </lineage>
</organism>
<reference evidence="2 3" key="1">
    <citation type="journal article" date="2022" name="Evol. Bioinform. Online">
        <title>Draft Genome Sequence of Oceanobacillus jordanicus Strain GSFE11, a Halotolerant Plant Growth-Promoting Bacterial Endophyte Isolated From the Jordan Valley.</title>
        <authorList>
            <person name="Alhindi T."/>
            <person name="Albdaiwi R."/>
        </authorList>
    </citation>
    <scope>NUCLEOTIDE SEQUENCE [LARGE SCALE GENOMIC DNA]</scope>
    <source>
        <strain evidence="2 3">GSFE11</strain>
    </source>
</reference>
<sequence length="392" mass="45098">MFWKYFLFETKLMVRNRKNLFLGALLALFFPIFFFYYSDTEVETIESEKRSEQAMIEATFDSFPMSQEETPEGAEIHEIYLEQSSLVNYQLYYLAFVGLDETNEEYIENGLQLNELRLRTHELDNQGIPPQYIIPKEEVLQSNAFLQYALENQIQLEPDPFVATNYLIHAFSILSGLFFLLFMMISGSEILLYEEKHQTVMKGFPLSFMNKIHAKVIIHFLYMMVFLTAGIIVGGYIAAREAGLGNLSYPVMIFMNNDYVAIPALQYYMYILLAIALIVIVLYYTAALFNTIFKSAYATVLLALVIFYIPDLSLMIGWNTVWLHPIKVLDIAGVLSGNIAVQFGNEQIDYGYAMLWLAVFAIMIAGVLKLIQWRSYKVKLQSVEVHSSPTDC</sequence>
<evidence type="ECO:0000313" key="2">
    <source>
        <dbReference type="EMBL" id="MCG3419557.1"/>
    </source>
</evidence>
<dbReference type="Proteomes" id="UP001199631">
    <property type="component" value="Unassembled WGS sequence"/>
</dbReference>
<feature type="transmembrane region" description="Helical" evidence="1">
    <location>
        <begin position="20"/>
        <end position="37"/>
    </location>
</feature>
<accession>A0AAW5B5M7</accession>
<feature type="transmembrane region" description="Helical" evidence="1">
    <location>
        <begin position="214"/>
        <end position="239"/>
    </location>
</feature>
<dbReference type="AlphaFoldDB" id="A0AAW5B5M7"/>